<dbReference type="SUPFAM" id="SSF56672">
    <property type="entry name" value="DNA/RNA polymerases"/>
    <property type="match status" value="1"/>
</dbReference>
<organism evidence="3">
    <name type="scientific">Tanacetum cinerariifolium</name>
    <name type="common">Dalmatian daisy</name>
    <name type="synonym">Chrysanthemum cinerariifolium</name>
    <dbReference type="NCBI Taxonomy" id="118510"/>
    <lineage>
        <taxon>Eukaryota</taxon>
        <taxon>Viridiplantae</taxon>
        <taxon>Streptophyta</taxon>
        <taxon>Embryophyta</taxon>
        <taxon>Tracheophyta</taxon>
        <taxon>Spermatophyta</taxon>
        <taxon>Magnoliopsida</taxon>
        <taxon>eudicotyledons</taxon>
        <taxon>Gunneridae</taxon>
        <taxon>Pentapetalae</taxon>
        <taxon>asterids</taxon>
        <taxon>campanulids</taxon>
        <taxon>Asterales</taxon>
        <taxon>Asteraceae</taxon>
        <taxon>Asteroideae</taxon>
        <taxon>Anthemideae</taxon>
        <taxon>Anthemidinae</taxon>
        <taxon>Tanacetum</taxon>
    </lineage>
</organism>
<dbReference type="InterPro" id="IPR021109">
    <property type="entry name" value="Peptidase_aspartic_dom_sf"/>
</dbReference>
<dbReference type="PANTHER" id="PTHR46148">
    <property type="entry name" value="CHROMO DOMAIN-CONTAINING PROTEIN"/>
    <property type="match status" value="1"/>
</dbReference>
<feature type="compositionally biased region" description="Polar residues" evidence="1">
    <location>
        <begin position="338"/>
        <end position="350"/>
    </location>
</feature>
<name>A0A6L2N0S9_TANCI</name>
<comment type="caution">
    <text evidence="3">The sequence shown here is derived from an EMBL/GenBank/DDBJ whole genome shotgun (WGS) entry which is preliminary data.</text>
</comment>
<keyword evidence="3" id="KW-0695">RNA-directed DNA polymerase</keyword>
<dbReference type="InterPro" id="IPR056924">
    <property type="entry name" value="SH3_Tf2-1"/>
</dbReference>
<gene>
    <name evidence="3" type="ORF">Tci_051217</name>
</gene>
<dbReference type="Pfam" id="PF24626">
    <property type="entry name" value="SH3_Tf2-1"/>
    <property type="match status" value="1"/>
</dbReference>
<feature type="compositionally biased region" description="Low complexity" evidence="1">
    <location>
        <begin position="357"/>
        <end position="373"/>
    </location>
</feature>
<keyword evidence="3" id="KW-0808">Transferase</keyword>
<dbReference type="Pfam" id="PF08284">
    <property type="entry name" value="RVP_2"/>
    <property type="match status" value="1"/>
</dbReference>
<dbReference type="GO" id="GO:0003964">
    <property type="term" value="F:RNA-directed DNA polymerase activity"/>
    <property type="evidence" value="ECO:0007669"/>
    <property type="project" value="UniProtKB-KW"/>
</dbReference>
<dbReference type="CDD" id="cd00303">
    <property type="entry name" value="retropepsin_like"/>
    <property type="match status" value="1"/>
</dbReference>
<sequence length="930" mass="105833">MKTLAKFIIIADADNHPPMLDKTMYDSWKSRMELYIENRENGIMILNSVDHGPLIWPTVEENGETRKKKLYMDLFGPTFVKILISTQPLTKFPQIDSGLVVPVFNQGDYPIACLNKAMAFLFAVATSHFPLTNNKLRTSSNLRNQATIQDGGITMQQVQRRKVKSYASSGNKGNATTKAVLMANLSNYGSDILSEKAQWIKPTLYDGSVIFRQHDVIPVTDEEETWVLEEVSQSKMLAKQNDLISIKQKINVSLINYVKLKQLFEEFSNCFILQQEVSAEQAFWLQTSNPNTEQSDTSTVEIEAPSELPKISLKLVVVTPLNKNKKVRFAETVTLQSNTKQQVGSHNTPDPNKPILTSTGVRSSTSASRSQPSCNIKNNRILRPISSNMKNKVEDHHRSDKPKKKRNTPTNQKMKTSFKKALSVAYGPLQTNKDSKYQWKEIHLEFKIIESSHKTSLERHGEQIEEILNRLDELSLDRIENIEDNIEGLGKGAVGLIRWFERTESVFSHSNCIEDCKVKFSTGTLTENALSWWNSYAKPIGIEQANKIAWTELKRLLTNNKIDYQKPSVLMLPPQLRTVGPCTVKCNTCNEVGYLTRNCKNKGPATGSNQHSVSIICHAYGEKGHYNYQCPKANNNAHKRAYLLRDKNAHQDPNVVTDTTYDIEMANGNLVGTNTIIQGCTLTLLNQHFEIDLMPITLGSFDVIIGMDWLSKYHAKIICDEKVVHIPFNGKILIIRDIPVVREFPEVFPEELPGLPPVRQVEFQIELFPGAAPVAHAPYRLAPSEMKELSNQLQELANQGVIQFGKQGKLNPRYIAPFKILEWIGPVAYRIELPEELKNVHNTFHVSNLKKYLSDESLRVPMKELRLDGKLNFVEEPVEIMDRDVKQLRQSRIPIVKVRWNTKRGPEFTWEREDEIRVKYPHLFSNITSV</sequence>
<dbReference type="EMBL" id="BKCJ010007830">
    <property type="protein sequence ID" value="GEU79239.1"/>
    <property type="molecule type" value="Genomic_DNA"/>
</dbReference>
<evidence type="ECO:0000256" key="1">
    <source>
        <dbReference type="SAM" id="MobiDB-lite"/>
    </source>
</evidence>
<keyword evidence="3" id="KW-0548">Nucleotidyltransferase</keyword>
<dbReference type="Gene3D" id="3.10.10.10">
    <property type="entry name" value="HIV Type 1 Reverse Transcriptase, subunit A, domain 1"/>
    <property type="match status" value="1"/>
</dbReference>
<dbReference type="PANTHER" id="PTHR46148:SF59">
    <property type="entry name" value="NUCLEOTIDYLTRANSFERASE, RIBONUCLEASE H"/>
    <property type="match status" value="1"/>
</dbReference>
<evidence type="ECO:0000313" key="3">
    <source>
        <dbReference type="EMBL" id="GEU79239.1"/>
    </source>
</evidence>
<dbReference type="Gene3D" id="2.40.70.10">
    <property type="entry name" value="Acid Proteases"/>
    <property type="match status" value="1"/>
</dbReference>
<protein>
    <submittedName>
        <fullName evidence="3">Putative reverse transcriptase domain-containing protein</fullName>
    </submittedName>
</protein>
<feature type="region of interest" description="Disordered" evidence="1">
    <location>
        <begin position="338"/>
        <end position="413"/>
    </location>
</feature>
<evidence type="ECO:0000259" key="2">
    <source>
        <dbReference type="Pfam" id="PF24626"/>
    </source>
</evidence>
<dbReference type="InterPro" id="IPR043502">
    <property type="entry name" value="DNA/RNA_pol_sf"/>
</dbReference>
<reference evidence="3" key="1">
    <citation type="journal article" date="2019" name="Sci. Rep.">
        <title>Draft genome of Tanacetum cinerariifolium, the natural source of mosquito coil.</title>
        <authorList>
            <person name="Yamashiro T."/>
            <person name="Shiraishi A."/>
            <person name="Satake H."/>
            <person name="Nakayama K."/>
        </authorList>
    </citation>
    <scope>NUCLEOTIDE SEQUENCE</scope>
</reference>
<accession>A0A6L2N0S9</accession>
<proteinExistence type="predicted"/>
<feature type="domain" description="Tf2-1-like SH3-like" evidence="2">
    <location>
        <begin position="804"/>
        <end position="852"/>
    </location>
</feature>
<dbReference type="AlphaFoldDB" id="A0A6L2N0S9"/>